<evidence type="ECO:0000256" key="3">
    <source>
        <dbReference type="PROSITE-ProRule" id="PRU00169"/>
    </source>
</evidence>
<name>A0A1I1U937_PSEOC</name>
<dbReference type="SUPFAM" id="SSF52172">
    <property type="entry name" value="CheY-like"/>
    <property type="match status" value="1"/>
</dbReference>
<dbReference type="SUPFAM" id="SSF46894">
    <property type="entry name" value="C-terminal effector domain of the bipartite response regulators"/>
    <property type="match status" value="1"/>
</dbReference>
<dbReference type="EMBL" id="FOMO01000003">
    <property type="protein sequence ID" value="SFD67366.1"/>
    <property type="molecule type" value="Genomic_DNA"/>
</dbReference>
<organism evidence="6 7">
    <name type="scientific">Pseudomonas straminea</name>
    <dbReference type="NCBI Taxonomy" id="47882"/>
    <lineage>
        <taxon>Bacteria</taxon>
        <taxon>Pseudomonadati</taxon>
        <taxon>Pseudomonadota</taxon>
        <taxon>Gammaproteobacteria</taxon>
        <taxon>Pseudomonadales</taxon>
        <taxon>Pseudomonadaceae</taxon>
        <taxon>Phytopseudomonas</taxon>
    </lineage>
</organism>
<feature type="domain" description="HTH luxR-type" evidence="4">
    <location>
        <begin position="143"/>
        <end position="208"/>
    </location>
</feature>
<dbReference type="InterPro" id="IPR001789">
    <property type="entry name" value="Sig_transdc_resp-reg_receiver"/>
</dbReference>
<evidence type="ECO:0000256" key="2">
    <source>
        <dbReference type="ARBA" id="ARBA00023125"/>
    </source>
</evidence>
<dbReference type="PRINTS" id="PR00038">
    <property type="entry name" value="HTHLUXR"/>
</dbReference>
<keyword evidence="1 3" id="KW-0597">Phosphoprotein</keyword>
<keyword evidence="2" id="KW-0238">DNA-binding</keyword>
<dbReference type="InterPro" id="IPR011006">
    <property type="entry name" value="CheY-like_superfamily"/>
</dbReference>
<feature type="modified residue" description="4-aspartylphosphate" evidence="3">
    <location>
        <position position="56"/>
    </location>
</feature>
<dbReference type="InterPro" id="IPR058245">
    <property type="entry name" value="NreC/VraR/RcsB-like_REC"/>
</dbReference>
<evidence type="ECO:0000259" key="4">
    <source>
        <dbReference type="PROSITE" id="PS50043"/>
    </source>
</evidence>
<proteinExistence type="predicted"/>
<dbReference type="SMART" id="SM00421">
    <property type="entry name" value="HTH_LUXR"/>
    <property type="match status" value="1"/>
</dbReference>
<dbReference type="PANTHER" id="PTHR45566">
    <property type="entry name" value="HTH-TYPE TRANSCRIPTIONAL REGULATOR YHJB-RELATED"/>
    <property type="match status" value="1"/>
</dbReference>
<dbReference type="GO" id="GO:0003677">
    <property type="term" value="F:DNA binding"/>
    <property type="evidence" value="ECO:0007669"/>
    <property type="project" value="UniProtKB-KW"/>
</dbReference>
<evidence type="ECO:0000259" key="5">
    <source>
        <dbReference type="PROSITE" id="PS50110"/>
    </source>
</evidence>
<dbReference type="CDD" id="cd17535">
    <property type="entry name" value="REC_NarL-like"/>
    <property type="match status" value="1"/>
</dbReference>
<evidence type="ECO:0000256" key="1">
    <source>
        <dbReference type="ARBA" id="ARBA00022553"/>
    </source>
</evidence>
<keyword evidence="7" id="KW-1185">Reference proteome</keyword>
<dbReference type="CDD" id="cd06170">
    <property type="entry name" value="LuxR_C_like"/>
    <property type="match status" value="1"/>
</dbReference>
<evidence type="ECO:0000313" key="6">
    <source>
        <dbReference type="EMBL" id="SFD67366.1"/>
    </source>
</evidence>
<feature type="domain" description="Response regulatory" evidence="5">
    <location>
        <begin position="5"/>
        <end position="121"/>
    </location>
</feature>
<dbReference type="PROSITE" id="PS50043">
    <property type="entry name" value="HTH_LUXR_2"/>
    <property type="match status" value="1"/>
</dbReference>
<evidence type="ECO:0000313" key="7">
    <source>
        <dbReference type="Proteomes" id="UP000243950"/>
    </source>
</evidence>
<dbReference type="AlphaFoldDB" id="A0A1I1U937"/>
<sequence length="223" mass="23882">MQQELFIVADDHPLFRDGLVRLLTQARPQALIREAATLDEALQLARAQTPAGILLDLMYSSDNAWASIADWRLEFPASLLVVVSMCEDPLVVERVMSQGASAFIGKSLPPSEVAEALTAALNGEPVVRCASQGSFTAYEPPTAADCFSSLTARQFEVLQLITDGLSNKEIAQILRISPFTVRIHVSALLGVLKLSSRSAAAALGARHGLGAASRSAQVREGER</sequence>
<dbReference type="InterPro" id="IPR051015">
    <property type="entry name" value="EvgA-like"/>
</dbReference>
<dbReference type="InterPro" id="IPR016032">
    <property type="entry name" value="Sig_transdc_resp-reg_C-effctor"/>
</dbReference>
<dbReference type="RefSeq" id="WP_093502829.1">
    <property type="nucleotide sequence ID" value="NZ_BSSG01000004.1"/>
</dbReference>
<dbReference type="SMART" id="SM00448">
    <property type="entry name" value="REC"/>
    <property type="match status" value="1"/>
</dbReference>
<dbReference type="Pfam" id="PF00196">
    <property type="entry name" value="GerE"/>
    <property type="match status" value="1"/>
</dbReference>
<dbReference type="PANTHER" id="PTHR45566:SF2">
    <property type="entry name" value="NARL SUBFAMILY"/>
    <property type="match status" value="1"/>
</dbReference>
<dbReference type="Gene3D" id="3.40.50.2300">
    <property type="match status" value="1"/>
</dbReference>
<dbReference type="GO" id="GO:0000160">
    <property type="term" value="P:phosphorelay signal transduction system"/>
    <property type="evidence" value="ECO:0007669"/>
    <property type="project" value="InterPro"/>
</dbReference>
<dbReference type="GO" id="GO:0006355">
    <property type="term" value="P:regulation of DNA-templated transcription"/>
    <property type="evidence" value="ECO:0007669"/>
    <property type="project" value="InterPro"/>
</dbReference>
<dbReference type="PROSITE" id="PS50110">
    <property type="entry name" value="RESPONSE_REGULATORY"/>
    <property type="match status" value="1"/>
</dbReference>
<reference evidence="7" key="1">
    <citation type="submission" date="2016-10" db="EMBL/GenBank/DDBJ databases">
        <authorList>
            <person name="Varghese N."/>
            <person name="Submissions S."/>
        </authorList>
    </citation>
    <scope>NUCLEOTIDE SEQUENCE [LARGE SCALE GENOMIC DNA]</scope>
    <source>
        <strain evidence="7">JCM 2783</strain>
    </source>
</reference>
<protein>
    <submittedName>
        <fullName evidence="6">Two component transcriptional regulator, LuxR family</fullName>
    </submittedName>
</protein>
<dbReference type="InterPro" id="IPR000792">
    <property type="entry name" value="Tscrpt_reg_LuxR_C"/>
</dbReference>
<dbReference type="Pfam" id="PF00072">
    <property type="entry name" value="Response_reg"/>
    <property type="match status" value="1"/>
</dbReference>
<dbReference type="Proteomes" id="UP000243950">
    <property type="component" value="Unassembled WGS sequence"/>
</dbReference>
<accession>A0A1I1U937</accession>
<gene>
    <name evidence="6" type="ORF">SAMN05216372_103164</name>
</gene>